<evidence type="ECO:0000313" key="3">
    <source>
        <dbReference type="EMBL" id="GAQ94190.1"/>
    </source>
</evidence>
<dbReference type="EMBL" id="BCNO01000001">
    <property type="protein sequence ID" value="GAQ94190.1"/>
    <property type="molecule type" value="Genomic_DNA"/>
</dbReference>
<dbReference type="InterPro" id="IPR037284">
    <property type="entry name" value="SUF_FeS_clus_asmbl_SufBD_sf"/>
</dbReference>
<protein>
    <recommendedName>
        <fullName evidence="2">SUF system FeS cluster assembly SufBD core domain-containing protein</fullName>
    </recommendedName>
</protein>
<reference evidence="4" key="1">
    <citation type="submission" date="2016-01" db="EMBL/GenBank/DDBJ databases">
        <title>Draft genome sequence of Thermodesulfovibrio aggregans strain TGE-P1.</title>
        <authorList>
            <person name="Sekiguchi Y."/>
            <person name="Ohashi A."/>
            <person name="Matsuura N."/>
            <person name="Tourlousse M.D."/>
        </authorList>
    </citation>
    <scope>NUCLEOTIDE SEQUENCE [LARGE SCALE GENOMIC DNA]</scope>
    <source>
        <strain evidence="4">TGE-P1</strain>
    </source>
</reference>
<comment type="similarity">
    <text evidence="1">Belongs to the iron-sulfur cluster assembly SufBD family.</text>
</comment>
<dbReference type="PANTHER" id="PTHR30508:SF1">
    <property type="entry name" value="UPF0051 PROTEIN ABCI8, CHLOROPLASTIC-RELATED"/>
    <property type="match status" value="1"/>
</dbReference>
<evidence type="ECO:0000259" key="2">
    <source>
        <dbReference type="Pfam" id="PF01458"/>
    </source>
</evidence>
<name>A0A0U9HM43_9BACT</name>
<dbReference type="RefSeq" id="WP_059175662.1">
    <property type="nucleotide sequence ID" value="NZ_BCNO01000001.1"/>
</dbReference>
<dbReference type="OrthoDB" id="9803529at2"/>
<dbReference type="AlphaFoldDB" id="A0A0U9HM43"/>
<organism evidence="3 4">
    <name type="scientific">Thermodesulfovibrio aggregans</name>
    <dbReference type="NCBI Taxonomy" id="86166"/>
    <lineage>
        <taxon>Bacteria</taxon>
        <taxon>Pseudomonadati</taxon>
        <taxon>Nitrospirota</taxon>
        <taxon>Thermodesulfovibrionia</taxon>
        <taxon>Thermodesulfovibrionales</taxon>
        <taxon>Thermodesulfovibrionaceae</taxon>
        <taxon>Thermodesulfovibrio</taxon>
    </lineage>
</organism>
<accession>A0A0U9HM43</accession>
<dbReference type="SUPFAM" id="SSF101960">
    <property type="entry name" value="Stabilizer of iron transporter SufD"/>
    <property type="match status" value="1"/>
</dbReference>
<dbReference type="STRING" id="86166.TAGGR_1369"/>
<dbReference type="Proteomes" id="UP000054976">
    <property type="component" value="Unassembled WGS sequence"/>
</dbReference>
<proteinExistence type="inferred from homology"/>
<dbReference type="PANTHER" id="PTHR30508">
    <property type="entry name" value="FES CLUSTER ASSEMBLY PROTEIN SUF"/>
    <property type="match status" value="1"/>
</dbReference>
<evidence type="ECO:0000313" key="4">
    <source>
        <dbReference type="Proteomes" id="UP000054976"/>
    </source>
</evidence>
<evidence type="ECO:0000256" key="1">
    <source>
        <dbReference type="ARBA" id="ARBA00043967"/>
    </source>
</evidence>
<feature type="domain" description="SUF system FeS cluster assembly SufBD core" evidence="2">
    <location>
        <begin position="161"/>
        <end position="388"/>
    </location>
</feature>
<dbReference type="Pfam" id="PF01458">
    <property type="entry name" value="SUFBD_core"/>
    <property type="match status" value="1"/>
</dbReference>
<dbReference type="InterPro" id="IPR000825">
    <property type="entry name" value="SUF_FeS_clus_asmbl_SufBD_core"/>
</dbReference>
<sequence length="416" mass="47095">MPVSKKYIKQIQDRAKKAIDKPALYGEDIDLKQFQKYIERGKIESLELLPELAKEAALMAGVDVEEKERSGSYLQMDHSVVYKRLSKLYEGKVELMSTNEAIETYDWLEEYFWRIVQPDTDKYTAQVALNPTHGYFIRILPGQKLDYPLQTCLMIAEGYISQNVHNIIIVEEGAELHVITGCTLSRSDAVGIHLGISEFYVKKGGKLFFTMIHNWAENFYVRPRTAVVVEEDGVYVNNYALLKPVKSIQSFPTVYLKGDRASARFNTVIYGLKDSYIDLGSKIIFEGKDTKGESLARTIADHKSVIYSRGDLIAKTKDYCMGRLDCRGIIFSNDASIYAIPQLISYGANRADLSHEASIGPISEEQVEYLMSRGMTKDEATSLITSGFLNLDIPFLPEIIDKHIKEVIQITSKESM</sequence>
<gene>
    <name evidence="3" type="ORF">TAGGR_1369</name>
</gene>
<keyword evidence="4" id="KW-1185">Reference proteome</keyword>
<dbReference type="GO" id="GO:0016226">
    <property type="term" value="P:iron-sulfur cluster assembly"/>
    <property type="evidence" value="ECO:0007669"/>
    <property type="project" value="InterPro"/>
</dbReference>
<dbReference type="InterPro" id="IPR055346">
    <property type="entry name" value="Fe-S_cluster_assembly_SufBD"/>
</dbReference>
<comment type="caution">
    <text evidence="3">The sequence shown here is derived from an EMBL/GenBank/DDBJ whole genome shotgun (WGS) entry which is preliminary data.</text>
</comment>